<dbReference type="Pfam" id="PF11987">
    <property type="entry name" value="IF-2"/>
    <property type="match status" value="1"/>
</dbReference>
<dbReference type="EMBL" id="PFSK01000010">
    <property type="protein sequence ID" value="PJC23113.1"/>
    <property type="molecule type" value="Genomic_DNA"/>
</dbReference>
<dbReference type="InterPro" id="IPR036925">
    <property type="entry name" value="TIF_IF2_dom3_sf"/>
</dbReference>
<evidence type="ECO:0000256" key="2">
    <source>
        <dbReference type="ARBA" id="ARBA00020675"/>
    </source>
</evidence>
<evidence type="ECO:0000259" key="9">
    <source>
        <dbReference type="PROSITE" id="PS51722"/>
    </source>
</evidence>
<dbReference type="Gene3D" id="2.40.30.10">
    <property type="entry name" value="Translation factors"/>
    <property type="match status" value="2"/>
</dbReference>
<evidence type="ECO:0000256" key="3">
    <source>
        <dbReference type="ARBA" id="ARBA00022540"/>
    </source>
</evidence>
<dbReference type="PRINTS" id="PR00315">
    <property type="entry name" value="ELONGATNFCT"/>
</dbReference>
<dbReference type="FunFam" id="3.40.50.300:FF:000019">
    <property type="entry name" value="Translation initiation factor IF-2"/>
    <property type="match status" value="1"/>
</dbReference>
<evidence type="ECO:0000256" key="5">
    <source>
        <dbReference type="ARBA" id="ARBA00022917"/>
    </source>
</evidence>
<dbReference type="NCBIfam" id="TIGR00487">
    <property type="entry name" value="IF-2"/>
    <property type="match status" value="1"/>
</dbReference>
<dbReference type="CDD" id="cd01887">
    <property type="entry name" value="IF2_eIF5B"/>
    <property type="match status" value="1"/>
</dbReference>
<dbReference type="Proteomes" id="UP000228781">
    <property type="component" value="Unassembled WGS sequence"/>
</dbReference>
<evidence type="ECO:0000313" key="11">
    <source>
        <dbReference type="Proteomes" id="UP000228781"/>
    </source>
</evidence>
<dbReference type="GO" id="GO:0005525">
    <property type="term" value="F:GTP binding"/>
    <property type="evidence" value="ECO:0007669"/>
    <property type="project" value="UniProtKB-KW"/>
</dbReference>
<dbReference type="NCBIfam" id="TIGR00231">
    <property type="entry name" value="small_GTP"/>
    <property type="match status" value="1"/>
</dbReference>
<evidence type="ECO:0000256" key="4">
    <source>
        <dbReference type="ARBA" id="ARBA00022741"/>
    </source>
</evidence>
<sequence>MVKKIKSSEIPKVTYRPPVVVVLGHIDHGKTTLLDYIRRTKITVKEVGGITQKIGAYQVEVTIGKRGEKRKITFIDTPGHEAFAKMRGRGAAVADIAVLVVAADDGVMPQTKESIAHARAAKIPIVVAINKIDLESANLKRVKGQLVKEGLIPEDQGGDTPVVPISAKTGEGVPELLEMIGLVADLQEVKNEPQAVLEAVVIESSLSPQQGPVATIIVKRGTLRVGEEIHAEDVGGKVKALIDDQGRRVKEAVPGMPVAVLGFSKVPSVGAEVASGEKTLPTVKLEAEKPTVEQPRVQATDLNVVLRADNQGSLEAITSAIGGIKVEDKGVSILLSGVGQIVDSDIYLARTGGGVVLGFNVGIAPSAKMLAEDFGVGVQTFTIIYELLEAVEKLLHGAEALKKAEIKGEGEVIKTFVLLSGDVVLGVRVAAGKIRYRDRVKVLRGEEEVHQGRVRGLKRGPKEILEATEGQEVGVLIRPQIEFKVKDRIAVC</sequence>
<comment type="caution">
    <text evidence="10">The sequence shown here is derived from an EMBL/GenBank/DDBJ whole genome shotgun (WGS) entry which is preliminary data.</text>
</comment>
<evidence type="ECO:0000313" key="10">
    <source>
        <dbReference type="EMBL" id="PJC23113.1"/>
    </source>
</evidence>
<dbReference type="InterPro" id="IPR009000">
    <property type="entry name" value="Transl_B-barrel_sf"/>
</dbReference>
<dbReference type="GO" id="GO:0003924">
    <property type="term" value="F:GTPase activity"/>
    <property type="evidence" value="ECO:0007669"/>
    <property type="project" value="InterPro"/>
</dbReference>
<dbReference type="InterPro" id="IPR005225">
    <property type="entry name" value="Small_GTP-bd"/>
</dbReference>
<evidence type="ECO:0000256" key="7">
    <source>
        <dbReference type="NCBIfam" id="TIGR00487"/>
    </source>
</evidence>
<keyword evidence="3 8" id="KW-0396">Initiation factor</keyword>
<protein>
    <recommendedName>
        <fullName evidence="2 7">Translation initiation factor IF-2</fullName>
    </recommendedName>
</protein>
<dbReference type="GO" id="GO:0003743">
    <property type="term" value="F:translation initiation factor activity"/>
    <property type="evidence" value="ECO:0007669"/>
    <property type="project" value="UniProtKB-UniRule"/>
</dbReference>
<dbReference type="PANTHER" id="PTHR43381:SF5">
    <property type="entry name" value="TR-TYPE G DOMAIN-CONTAINING PROTEIN"/>
    <property type="match status" value="1"/>
</dbReference>
<keyword evidence="4" id="KW-0547">Nucleotide-binding</keyword>
<gene>
    <name evidence="10" type="primary">infB</name>
    <name evidence="10" type="ORF">CO059_00700</name>
</gene>
<dbReference type="AlphaFoldDB" id="A0A2M8EK41"/>
<dbReference type="InterPro" id="IPR023115">
    <property type="entry name" value="TIF_IF2_dom3"/>
</dbReference>
<dbReference type="PANTHER" id="PTHR43381">
    <property type="entry name" value="TRANSLATION INITIATION FACTOR IF-2-RELATED"/>
    <property type="match status" value="1"/>
</dbReference>
<feature type="domain" description="Tr-type G" evidence="9">
    <location>
        <begin position="15"/>
        <end position="188"/>
    </location>
</feature>
<dbReference type="SUPFAM" id="SSF52540">
    <property type="entry name" value="P-loop containing nucleoside triphosphate hydrolases"/>
    <property type="match status" value="1"/>
</dbReference>
<dbReference type="InterPro" id="IPR015760">
    <property type="entry name" value="TIF_IF2"/>
</dbReference>
<dbReference type="Pfam" id="PF22042">
    <property type="entry name" value="EF-G_D2"/>
    <property type="match status" value="1"/>
</dbReference>
<dbReference type="PROSITE" id="PS51722">
    <property type="entry name" value="G_TR_2"/>
    <property type="match status" value="1"/>
</dbReference>
<evidence type="ECO:0000256" key="6">
    <source>
        <dbReference type="ARBA" id="ARBA00023134"/>
    </source>
</evidence>
<proteinExistence type="inferred from homology"/>
<dbReference type="FunFam" id="3.40.50.10050:FF:000001">
    <property type="entry name" value="Translation initiation factor IF-2"/>
    <property type="match status" value="1"/>
</dbReference>
<name>A0A2M8EK41_UNCKA</name>
<comment type="similarity">
    <text evidence="1 8">Belongs to the TRAFAC class translation factor GTPase superfamily. Classic translation factor GTPase family. IF-2 subfamily.</text>
</comment>
<dbReference type="InterPro" id="IPR000795">
    <property type="entry name" value="T_Tr_GTP-bd_dom"/>
</dbReference>
<evidence type="ECO:0000256" key="1">
    <source>
        <dbReference type="ARBA" id="ARBA00007733"/>
    </source>
</evidence>
<dbReference type="SUPFAM" id="SSF52156">
    <property type="entry name" value="Initiation factor IF2/eIF5b, domain 3"/>
    <property type="match status" value="1"/>
</dbReference>
<dbReference type="InterPro" id="IPR027417">
    <property type="entry name" value="P-loop_NTPase"/>
</dbReference>
<dbReference type="GO" id="GO:0005737">
    <property type="term" value="C:cytoplasm"/>
    <property type="evidence" value="ECO:0007669"/>
    <property type="project" value="UniProtKB-UniRule"/>
</dbReference>
<keyword evidence="5 8" id="KW-0648">Protein biosynthesis</keyword>
<dbReference type="InterPro" id="IPR000178">
    <property type="entry name" value="TF_IF2_bacterial-like"/>
</dbReference>
<reference evidence="11" key="1">
    <citation type="submission" date="2017-09" db="EMBL/GenBank/DDBJ databases">
        <title>Depth-based differentiation of microbial function through sediment-hosted aquifers and enrichment of novel symbionts in the deep terrestrial subsurface.</title>
        <authorList>
            <person name="Probst A.J."/>
            <person name="Ladd B."/>
            <person name="Jarett J.K."/>
            <person name="Geller-Mcgrath D.E."/>
            <person name="Sieber C.M.K."/>
            <person name="Emerson J.B."/>
            <person name="Anantharaman K."/>
            <person name="Thomas B.C."/>
            <person name="Malmstrom R."/>
            <person name="Stieglmeier M."/>
            <person name="Klingl A."/>
            <person name="Woyke T."/>
            <person name="Ryan C.M."/>
            <person name="Banfield J.F."/>
        </authorList>
    </citation>
    <scope>NUCLEOTIDE SEQUENCE [LARGE SCALE GENOMIC DNA]</scope>
</reference>
<keyword evidence="6" id="KW-0342">GTP-binding</keyword>
<organism evidence="10 11">
    <name type="scientific">candidate division WWE3 bacterium CG_4_9_14_0_2_um_filter_48_10</name>
    <dbReference type="NCBI Taxonomy" id="1975078"/>
    <lineage>
        <taxon>Bacteria</taxon>
        <taxon>Katanobacteria</taxon>
    </lineage>
</organism>
<accession>A0A2M8EK41</accession>
<dbReference type="SUPFAM" id="SSF50447">
    <property type="entry name" value="Translation proteins"/>
    <property type="match status" value="2"/>
</dbReference>
<comment type="function">
    <text evidence="8">One of the essential components for the initiation of protein synthesis. Protects formylmethionyl-tRNA from spontaneous hydrolysis and promotes its binding to the 30S ribosomal subunits. Also involved in the hydrolysis of GTP during the formation of the 70S ribosomal complex.</text>
</comment>
<dbReference type="Gene3D" id="3.40.50.10050">
    <property type="entry name" value="Translation initiation factor IF- 2, domain 3"/>
    <property type="match status" value="1"/>
</dbReference>
<dbReference type="Gene3D" id="3.40.50.300">
    <property type="entry name" value="P-loop containing nucleotide triphosphate hydrolases"/>
    <property type="match status" value="1"/>
</dbReference>
<evidence type="ECO:0000256" key="8">
    <source>
        <dbReference type="RuleBase" id="RU000644"/>
    </source>
</evidence>
<dbReference type="InterPro" id="IPR053905">
    <property type="entry name" value="EF-G-like_DII"/>
</dbReference>
<dbReference type="Pfam" id="PF00009">
    <property type="entry name" value="GTP_EFTU"/>
    <property type="match status" value="1"/>
</dbReference>